<proteinExistence type="predicted"/>
<sequence>MVPKGKAVILLKGKSKKSFPRFIDRRRQLAGDGQKMANPPPPYWALRSNNIRTSKDSRWTDTFNKSVMQLDGMEQIIMPASLLRLGILAFDVRKGVTGGHFSALFKKHTATNNMAICILVFILLSVAANVSKNELVDVEEPYAELNELRQKLQQMESENHECRAKYAAVRQRTRSARSMSEHADTCNGSRLRSGNTLCGTFLTEESGTGL</sequence>
<name>A0A914IA58_GLORO</name>
<evidence type="ECO:0000313" key="3">
    <source>
        <dbReference type="WBParaSite" id="Gr19_v10_g8019.t3"/>
    </source>
</evidence>
<organism evidence="2 3">
    <name type="scientific">Globodera rostochiensis</name>
    <name type="common">Golden nematode worm</name>
    <name type="synonym">Heterodera rostochiensis</name>
    <dbReference type="NCBI Taxonomy" id="31243"/>
    <lineage>
        <taxon>Eukaryota</taxon>
        <taxon>Metazoa</taxon>
        <taxon>Ecdysozoa</taxon>
        <taxon>Nematoda</taxon>
        <taxon>Chromadorea</taxon>
        <taxon>Rhabditida</taxon>
        <taxon>Tylenchina</taxon>
        <taxon>Tylenchomorpha</taxon>
        <taxon>Tylenchoidea</taxon>
        <taxon>Heteroderidae</taxon>
        <taxon>Heteroderinae</taxon>
        <taxon>Globodera</taxon>
    </lineage>
</organism>
<dbReference type="WBParaSite" id="Gr19_v10_g8019.t3">
    <property type="protein sequence ID" value="Gr19_v10_g8019.t3"/>
    <property type="gene ID" value="Gr19_v10_g8019"/>
</dbReference>
<accession>A0A914IA58</accession>
<feature type="coiled-coil region" evidence="1">
    <location>
        <begin position="138"/>
        <end position="172"/>
    </location>
</feature>
<dbReference type="AlphaFoldDB" id="A0A914IA58"/>
<protein>
    <submittedName>
        <fullName evidence="3">Uncharacterized protein</fullName>
    </submittedName>
</protein>
<keyword evidence="1" id="KW-0175">Coiled coil</keyword>
<keyword evidence="2" id="KW-1185">Reference proteome</keyword>
<evidence type="ECO:0000313" key="2">
    <source>
        <dbReference type="Proteomes" id="UP000887572"/>
    </source>
</evidence>
<evidence type="ECO:0000256" key="1">
    <source>
        <dbReference type="SAM" id="Coils"/>
    </source>
</evidence>
<reference evidence="3" key="1">
    <citation type="submission" date="2022-11" db="UniProtKB">
        <authorList>
            <consortium name="WormBaseParasite"/>
        </authorList>
    </citation>
    <scope>IDENTIFICATION</scope>
</reference>
<dbReference type="Proteomes" id="UP000887572">
    <property type="component" value="Unplaced"/>
</dbReference>